<evidence type="ECO:0000313" key="4">
    <source>
        <dbReference type="Proteomes" id="UP001333818"/>
    </source>
</evidence>
<accession>A0AAW9PUN1</accession>
<sequence>MSLLSDSIDIHEISTIEPRSHFSEQLIDQLATSILESNGIINPLILRKKTPMSYEVVEGHLEYYAAVKANQLDSDFEAIRAFVVKPQNESAICEQVKLLRAPIALLTPSKTELHENVPPGNSNNSAINLQKLEEQVQGIQQKLNDDFFTLNQKIDSLFDLISSLIASNSNKIPSEPQKTGTSTTKTKKSSTKKESSSAKSENLNQPSPREIAILNEMNTLSVRELALKLDRVGIKESIRTNIFAARDQHLFDSLIDLQKRVKGIAEKTLEKIIDKWA</sequence>
<gene>
    <name evidence="3" type="ORF">V2H45_17710</name>
</gene>
<proteinExistence type="predicted"/>
<dbReference type="Proteomes" id="UP001333818">
    <property type="component" value="Unassembled WGS sequence"/>
</dbReference>
<keyword evidence="4" id="KW-1185">Reference proteome</keyword>
<protein>
    <submittedName>
        <fullName evidence="3">ParB N-terminal domain-containing protein</fullName>
    </submittedName>
</protein>
<dbReference type="SUPFAM" id="SSF47781">
    <property type="entry name" value="RuvA domain 2-like"/>
    <property type="match status" value="1"/>
</dbReference>
<reference evidence="3" key="1">
    <citation type="submission" date="2024-01" db="EMBL/GenBank/DDBJ databases">
        <title>Bank of Algae and Cyanobacteria of the Azores (BACA) strain genomes.</title>
        <authorList>
            <person name="Luz R."/>
            <person name="Cordeiro R."/>
            <person name="Fonseca A."/>
            <person name="Goncalves V."/>
        </authorList>
    </citation>
    <scope>NUCLEOTIDE SEQUENCE</scope>
    <source>
        <strain evidence="3">BACA0141</strain>
    </source>
</reference>
<comment type="caution">
    <text evidence="3">The sequence shown here is derived from an EMBL/GenBank/DDBJ whole genome shotgun (WGS) entry which is preliminary data.</text>
</comment>
<organism evidence="3 4">
    <name type="scientific">Tumidithrix elongata BACA0141</name>
    <dbReference type="NCBI Taxonomy" id="2716417"/>
    <lineage>
        <taxon>Bacteria</taxon>
        <taxon>Bacillati</taxon>
        <taxon>Cyanobacteriota</taxon>
        <taxon>Cyanophyceae</taxon>
        <taxon>Pseudanabaenales</taxon>
        <taxon>Pseudanabaenaceae</taxon>
        <taxon>Tumidithrix</taxon>
        <taxon>Tumidithrix elongata</taxon>
    </lineage>
</organism>
<name>A0AAW9PUN1_9CYAN</name>
<dbReference type="Pfam" id="PF02195">
    <property type="entry name" value="ParB_N"/>
    <property type="match status" value="1"/>
</dbReference>
<evidence type="ECO:0000256" key="1">
    <source>
        <dbReference type="SAM" id="MobiDB-lite"/>
    </source>
</evidence>
<evidence type="ECO:0000313" key="3">
    <source>
        <dbReference type="EMBL" id="MEE3718580.1"/>
    </source>
</evidence>
<feature type="domain" description="ParB-like N-terminal" evidence="2">
    <location>
        <begin position="6"/>
        <end position="99"/>
    </location>
</feature>
<dbReference type="SUPFAM" id="SSF110849">
    <property type="entry name" value="ParB/Sulfiredoxin"/>
    <property type="match status" value="1"/>
</dbReference>
<dbReference type="Gene3D" id="3.90.1530.10">
    <property type="entry name" value="Conserved hypothetical protein from pyrococcus furiosus pfu- 392566-001, ParB domain"/>
    <property type="match status" value="1"/>
</dbReference>
<feature type="region of interest" description="Disordered" evidence="1">
    <location>
        <begin position="169"/>
        <end position="208"/>
    </location>
</feature>
<dbReference type="AlphaFoldDB" id="A0AAW9PUN1"/>
<dbReference type="SMART" id="SM00470">
    <property type="entry name" value="ParB"/>
    <property type="match status" value="1"/>
</dbReference>
<dbReference type="InterPro" id="IPR036086">
    <property type="entry name" value="ParB/Sulfiredoxin_sf"/>
</dbReference>
<evidence type="ECO:0000259" key="2">
    <source>
        <dbReference type="SMART" id="SM00470"/>
    </source>
</evidence>
<dbReference type="InterPro" id="IPR003115">
    <property type="entry name" value="ParB_N"/>
</dbReference>
<dbReference type="InterPro" id="IPR010994">
    <property type="entry name" value="RuvA_2-like"/>
</dbReference>
<dbReference type="RefSeq" id="WP_330485013.1">
    <property type="nucleotide sequence ID" value="NZ_JAZBJZ010000083.1"/>
</dbReference>
<dbReference type="EMBL" id="JAZBJZ010000083">
    <property type="protein sequence ID" value="MEE3718580.1"/>
    <property type="molecule type" value="Genomic_DNA"/>
</dbReference>